<evidence type="ECO:0000313" key="13">
    <source>
        <dbReference type="EMBL" id="RCI03776.1"/>
    </source>
</evidence>
<keyword evidence="3 12" id="KW-0813">Transport</keyword>
<evidence type="ECO:0000256" key="5">
    <source>
        <dbReference type="ARBA" id="ARBA00022792"/>
    </source>
</evidence>
<sequence>MASLKPHLLKPLVPGVRFMATNKPAAQNVIPTWNDYFKLRKKRRAYEVASYLPCTIAPAFGTFAYFVQMQVDPLTKILGLDPLMAAVGATIGAGFGGFLLGPVFGNSLFKLMNSKAAQGMDARDKELFEHIKKNRADARLNSIRNPVPDYYGEKIQSVQDYRSWLRKQREHYRKGVFGGDVNGLED</sequence>
<accession>A0A367KNH0</accession>
<dbReference type="InterPro" id="IPR013875">
    <property type="entry name" value="Pam17"/>
</dbReference>
<dbReference type="AlphaFoldDB" id="A0A367KNH0"/>
<dbReference type="Proteomes" id="UP000253551">
    <property type="component" value="Unassembled WGS sequence"/>
</dbReference>
<dbReference type="EMBL" id="PJQM01000899">
    <property type="protein sequence ID" value="RCI03776.1"/>
    <property type="molecule type" value="Genomic_DNA"/>
</dbReference>
<name>A0A367KNH0_RHIST</name>
<keyword evidence="9 12" id="KW-0811">Translocation</keyword>
<keyword evidence="5 12" id="KW-0999">Mitochondrion inner membrane</keyword>
<feature type="transmembrane region" description="Helical" evidence="12">
    <location>
        <begin position="48"/>
        <end position="71"/>
    </location>
</feature>
<reference evidence="13 14" key="1">
    <citation type="journal article" date="2018" name="G3 (Bethesda)">
        <title>Phylogenetic and Phylogenomic Definition of Rhizopus Species.</title>
        <authorList>
            <person name="Gryganskyi A.P."/>
            <person name="Golan J."/>
            <person name="Dolatabadi S."/>
            <person name="Mondo S."/>
            <person name="Robb S."/>
            <person name="Idnurm A."/>
            <person name="Muszewska A."/>
            <person name="Steczkiewicz K."/>
            <person name="Masonjones S."/>
            <person name="Liao H.L."/>
            <person name="Gajdeczka M.T."/>
            <person name="Anike F."/>
            <person name="Vuek A."/>
            <person name="Anishchenko I.M."/>
            <person name="Voigt K."/>
            <person name="de Hoog G.S."/>
            <person name="Smith M.E."/>
            <person name="Heitman J."/>
            <person name="Vilgalys R."/>
            <person name="Stajich J.E."/>
        </authorList>
    </citation>
    <scope>NUCLEOTIDE SEQUENCE [LARGE SCALE GENOMIC DNA]</scope>
    <source>
        <strain evidence="13 14">LSU 92-RS-03</strain>
    </source>
</reference>
<keyword evidence="4 12" id="KW-0812">Transmembrane</keyword>
<evidence type="ECO:0000256" key="3">
    <source>
        <dbReference type="ARBA" id="ARBA00022448"/>
    </source>
</evidence>
<dbReference type="GO" id="GO:0001405">
    <property type="term" value="C:PAM complex, Tim23 associated import motor"/>
    <property type="evidence" value="ECO:0007669"/>
    <property type="project" value="UniProtKB-UniRule"/>
</dbReference>
<keyword evidence="8 12" id="KW-1133">Transmembrane helix</keyword>
<dbReference type="PANTHER" id="PTHR28021:SF1">
    <property type="entry name" value="PRESEQUENCE TRANSLOCATED-ASSOCIATED MOTOR SUBUNIT PAM17, MITOCHONDRIAL"/>
    <property type="match status" value="1"/>
</dbReference>
<dbReference type="STRING" id="4846.A0A367KNH0"/>
<evidence type="ECO:0000256" key="12">
    <source>
        <dbReference type="RuleBase" id="RU367146"/>
    </source>
</evidence>
<comment type="similarity">
    <text evidence="2 12">Belongs to the PAM17 family.</text>
</comment>
<evidence type="ECO:0000256" key="8">
    <source>
        <dbReference type="ARBA" id="ARBA00022989"/>
    </source>
</evidence>
<keyword evidence="7" id="KW-0809">Transit peptide</keyword>
<evidence type="ECO:0000313" key="14">
    <source>
        <dbReference type="Proteomes" id="UP000253551"/>
    </source>
</evidence>
<evidence type="ECO:0000256" key="1">
    <source>
        <dbReference type="ARBA" id="ARBA00004448"/>
    </source>
</evidence>
<comment type="subcellular location">
    <subcellularLocation>
        <location evidence="1 12">Mitochondrion inner membrane</location>
        <topology evidence="1 12">Multi-pass membrane protein</topology>
    </subcellularLocation>
</comment>
<feature type="transmembrane region" description="Helical" evidence="12">
    <location>
        <begin position="83"/>
        <end position="105"/>
    </location>
</feature>
<keyword evidence="14" id="KW-1185">Reference proteome</keyword>
<keyword evidence="11 12" id="KW-0472">Membrane</keyword>
<evidence type="ECO:0000256" key="10">
    <source>
        <dbReference type="ARBA" id="ARBA00023128"/>
    </source>
</evidence>
<dbReference type="PANTHER" id="PTHR28021">
    <property type="entry name" value="PRESEQUENCE TRANSLOCATED-ASSOCIATED MOTOR SUBUNIT PAM17, MITOCHONDRIAL"/>
    <property type="match status" value="1"/>
</dbReference>
<dbReference type="OrthoDB" id="5970083at2759"/>
<comment type="function">
    <text evidence="12">Component of the PAM complex, a complex required for the translocation of transit peptide-containing proteins from the inner membrane into the mitochondrial matrix in an ATP-dependent manner.</text>
</comment>
<proteinExistence type="inferred from homology"/>
<evidence type="ECO:0000256" key="9">
    <source>
        <dbReference type="ARBA" id="ARBA00023010"/>
    </source>
</evidence>
<gene>
    <name evidence="13" type="primary">PAM17</name>
    <name evidence="13" type="ORF">CU098_010560</name>
</gene>
<evidence type="ECO:0000256" key="2">
    <source>
        <dbReference type="ARBA" id="ARBA00006837"/>
    </source>
</evidence>
<organism evidence="13 14">
    <name type="scientific">Rhizopus stolonifer</name>
    <name type="common">Rhizopus nigricans</name>
    <dbReference type="NCBI Taxonomy" id="4846"/>
    <lineage>
        <taxon>Eukaryota</taxon>
        <taxon>Fungi</taxon>
        <taxon>Fungi incertae sedis</taxon>
        <taxon>Mucoromycota</taxon>
        <taxon>Mucoromycotina</taxon>
        <taxon>Mucoromycetes</taxon>
        <taxon>Mucorales</taxon>
        <taxon>Mucorineae</taxon>
        <taxon>Rhizopodaceae</taxon>
        <taxon>Rhizopus</taxon>
    </lineage>
</organism>
<evidence type="ECO:0000256" key="7">
    <source>
        <dbReference type="ARBA" id="ARBA00022946"/>
    </source>
</evidence>
<dbReference type="Pfam" id="PF08566">
    <property type="entry name" value="Pam17"/>
    <property type="match status" value="1"/>
</dbReference>
<evidence type="ECO:0000256" key="6">
    <source>
        <dbReference type="ARBA" id="ARBA00022927"/>
    </source>
</evidence>
<keyword evidence="10 12" id="KW-0496">Mitochondrion</keyword>
<evidence type="ECO:0000256" key="11">
    <source>
        <dbReference type="ARBA" id="ARBA00023136"/>
    </source>
</evidence>
<comment type="caution">
    <text evidence="13">The sequence shown here is derived from an EMBL/GenBank/DDBJ whole genome shotgun (WGS) entry which is preliminary data.</text>
</comment>
<comment type="subunit">
    <text evidence="12">Component of the PAM complex.</text>
</comment>
<keyword evidence="6 12" id="KW-0653">Protein transport</keyword>
<protein>
    <recommendedName>
        <fullName evidence="12">Presequence translocated-associated motor subunit PAM17</fullName>
    </recommendedName>
</protein>
<dbReference type="GO" id="GO:0030150">
    <property type="term" value="P:protein import into mitochondrial matrix"/>
    <property type="evidence" value="ECO:0007669"/>
    <property type="project" value="UniProtKB-UniRule"/>
</dbReference>
<evidence type="ECO:0000256" key="4">
    <source>
        <dbReference type="ARBA" id="ARBA00022692"/>
    </source>
</evidence>